<evidence type="ECO:0000313" key="2">
    <source>
        <dbReference type="Proteomes" id="UP001168528"/>
    </source>
</evidence>
<organism evidence="1 2">
    <name type="scientific">Rhodocytophaga aerolata</name>
    <dbReference type="NCBI Taxonomy" id="455078"/>
    <lineage>
        <taxon>Bacteria</taxon>
        <taxon>Pseudomonadati</taxon>
        <taxon>Bacteroidota</taxon>
        <taxon>Cytophagia</taxon>
        <taxon>Cytophagales</taxon>
        <taxon>Rhodocytophagaceae</taxon>
        <taxon>Rhodocytophaga</taxon>
    </lineage>
</organism>
<name>A0ABT8RGD6_9BACT</name>
<gene>
    <name evidence="1" type="ORF">Q0590_28265</name>
</gene>
<reference evidence="1" key="1">
    <citation type="submission" date="2023-07" db="EMBL/GenBank/DDBJ databases">
        <title>The genome sequence of Rhodocytophaga aerolata KACC 12507.</title>
        <authorList>
            <person name="Zhang X."/>
        </authorList>
    </citation>
    <scope>NUCLEOTIDE SEQUENCE</scope>
    <source>
        <strain evidence="1">KACC 12507</strain>
    </source>
</reference>
<protein>
    <submittedName>
        <fullName evidence="1">Uncharacterized protein</fullName>
    </submittedName>
</protein>
<dbReference type="Proteomes" id="UP001168528">
    <property type="component" value="Unassembled WGS sequence"/>
</dbReference>
<keyword evidence="2" id="KW-1185">Reference proteome</keyword>
<sequence length="1108" mass="125339">MLNQYLTTLGVSVDQLQDIKKRVYLVGKFNTSDPNPTCFLFTNKKNYPEPNPNGFAGIGSLSYNSFVDKIRPSFTEKFGNQSIPGINNNLPYFTLSPQAIRAEIEGEGQDSSYKIDTSNYFFQRAIATSDHPHFREDRPDVDDILSAAAGQTIFIQIKQNLTEYCKFQQRNYELIQAFKGLVLHNVGRGEINAGYNQISPFPLDFLERFIEYLYSEDQSFSTNGINTLELIGHNGLKDLSEHYKRYLTEGIFGTSKDYSLAYLNQIDRDLIIRFKKARKAYNMLQQIVRSRVLLSMVLQWSIEYFETLPSVKKDEPNKFKVIEEAILKGEMGKNGEALLMTPIEREEGVTKQSVIVELRRFTPIMLRYIAFYPKQEEGEDEKAYQDRCQSFEEDEVNKKSFNSLLKPIQEMVNQTINEVGENGLKGHGLKKQNIEKVINDEQSLSSFVNSINSYFIDVIIPRFFKEPGIGFDDLRSRYKGYEENLFINVVLRTEGDFIKNDEIFKNADAISEMNEIIRRLGEGQLKMVSDKTVAEEIKRTQQALLNENLKRGLGLTGYSPTLLPPKADPYEQPVIASRTHNEKSKIEKLSGDVLKSLSAGSGNGQKALPKNSNDQKALPENIEKVFMDERNLKGWLQKYNNADLAKKDEEGIVALKKITDILKGDIEIIDRKKSLISSIYSEAPSISIFRKETEAMALTRLLILHAEELSLDKPGTHLFDLLLDLVEELDSTNPDLAKFWKKHSLTKYIDKTLFSNPEDIYKGMGFSALKTVLKNQASDSLKNVIQVVSELHGVKYLFDQAGKQDSGAEIIVVNANWQEFMNWVGNNRNQLLKPNSLSALPNQPNPYFPVMIYMTDLAFEFNESNKNAFAQALSAGNLNKDPMPVFPPICLSTASYMTIDWDQNGRTLATLADNSVAPLSIIGPSLPLNSNVDTVFSTVLYSGYILCTHFLKDLGRSSTQRLVFDPNELIGKKSSERFRVLFNGADPVNTPNGLILNSTVNRSSKDGKIEFTYTGDHYLYLLKLIEYIVENGDIGGAPSLNNLYKDFTYDLGNPNPHNSSNILNGCMLDGKATDWSLVLPSNDNPNYLLQLFPTSGGPKFMNTQWFNN</sequence>
<dbReference type="RefSeq" id="WP_302041011.1">
    <property type="nucleotide sequence ID" value="NZ_JAUKPO010000027.1"/>
</dbReference>
<accession>A0ABT8RGD6</accession>
<dbReference type="EMBL" id="JAUKPO010000027">
    <property type="protein sequence ID" value="MDO1450208.1"/>
    <property type="molecule type" value="Genomic_DNA"/>
</dbReference>
<comment type="caution">
    <text evidence="1">The sequence shown here is derived from an EMBL/GenBank/DDBJ whole genome shotgun (WGS) entry which is preliminary data.</text>
</comment>
<proteinExistence type="predicted"/>
<evidence type="ECO:0000313" key="1">
    <source>
        <dbReference type="EMBL" id="MDO1450208.1"/>
    </source>
</evidence>